<sequence length="175" mass="20452">KIEYIFQLNESVFFENDEYIKNSSRAKEGYIVSGHDSATNILSDTELKILLTADFETYTLSIEFIKEIIKLLTIFVIDTIYLSIEEIVDKILLKTSNMISIKNSKPNSKVIVAFGSIGAGKTTFLNKLKDFFENQELKVYFSEEMSLRLGQDLKYFYQDTQRYRFMFQDFLINAY</sequence>
<comment type="caution">
    <text evidence="1">The sequence shown here is derived from an EMBL/GenBank/DDBJ whole genome shotgun (WGS) entry which is preliminary data.</text>
</comment>
<evidence type="ECO:0000313" key="2">
    <source>
        <dbReference type="Proteomes" id="UP000789920"/>
    </source>
</evidence>
<reference evidence="1" key="1">
    <citation type="submission" date="2021-06" db="EMBL/GenBank/DDBJ databases">
        <authorList>
            <person name="Kallberg Y."/>
            <person name="Tangrot J."/>
            <person name="Rosling A."/>
        </authorList>
    </citation>
    <scope>NUCLEOTIDE SEQUENCE</scope>
    <source>
        <strain evidence="1">MA461A</strain>
    </source>
</reference>
<keyword evidence="2" id="KW-1185">Reference proteome</keyword>
<name>A0ACA9L2U2_9GLOM</name>
<dbReference type="Proteomes" id="UP000789920">
    <property type="component" value="Unassembled WGS sequence"/>
</dbReference>
<organism evidence="1 2">
    <name type="scientific">Racocetra persica</name>
    <dbReference type="NCBI Taxonomy" id="160502"/>
    <lineage>
        <taxon>Eukaryota</taxon>
        <taxon>Fungi</taxon>
        <taxon>Fungi incertae sedis</taxon>
        <taxon>Mucoromycota</taxon>
        <taxon>Glomeromycotina</taxon>
        <taxon>Glomeromycetes</taxon>
        <taxon>Diversisporales</taxon>
        <taxon>Gigasporaceae</taxon>
        <taxon>Racocetra</taxon>
    </lineage>
</organism>
<dbReference type="EMBL" id="CAJVQC010002135">
    <property type="protein sequence ID" value="CAG8506412.1"/>
    <property type="molecule type" value="Genomic_DNA"/>
</dbReference>
<gene>
    <name evidence="1" type="ORF">RPERSI_LOCUS2057</name>
</gene>
<accession>A0ACA9L2U2</accession>
<protein>
    <submittedName>
        <fullName evidence="1">7823_t:CDS:1</fullName>
    </submittedName>
</protein>
<proteinExistence type="predicted"/>
<feature type="non-terminal residue" evidence="1">
    <location>
        <position position="1"/>
    </location>
</feature>
<evidence type="ECO:0000313" key="1">
    <source>
        <dbReference type="EMBL" id="CAG8506412.1"/>
    </source>
</evidence>